<dbReference type="EMBL" id="JAPVEA010000006">
    <property type="protein sequence ID" value="KAJ5449656.1"/>
    <property type="molecule type" value="Genomic_DNA"/>
</dbReference>
<reference evidence="15" key="2">
    <citation type="journal article" date="2023" name="IMA Fungus">
        <title>Comparative genomic study of the Penicillium genus elucidates a diverse pangenome and 15 lateral gene transfer events.</title>
        <authorList>
            <person name="Petersen C."/>
            <person name="Sorensen T."/>
            <person name="Nielsen M.R."/>
            <person name="Sondergaard T.E."/>
            <person name="Sorensen J.L."/>
            <person name="Fitzpatrick D.A."/>
            <person name="Frisvad J.C."/>
            <person name="Nielsen K.L."/>
        </authorList>
    </citation>
    <scope>NUCLEOTIDE SEQUENCE</scope>
    <source>
        <strain evidence="15">IBT 16125</strain>
    </source>
</reference>
<gene>
    <name evidence="15" type="ORF">N7458_006105</name>
</gene>
<dbReference type="RefSeq" id="XP_056765191.1">
    <property type="nucleotide sequence ID" value="XM_056909487.1"/>
</dbReference>
<dbReference type="PROSITE" id="PS51761">
    <property type="entry name" value="GH11_3"/>
    <property type="match status" value="1"/>
</dbReference>
<dbReference type="InterPro" id="IPR013320">
    <property type="entry name" value="ConA-like_dom_sf"/>
</dbReference>
<comment type="caution">
    <text evidence="15">The sequence shown here is derived from an EMBL/GenBank/DDBJ whole genome shotgun (WGS) entry which is preliminary data.</text>
</comment>
<evidence type="ECO:0000259" key="14">
    <source>
        <dbReference type="PROSITE" id="PS51761"/>
    </source>
</evidence>
<organism evidence="15 16">
    <name type="scientific">Penicillium daleae</name>
    <dbReference type="NCBI Taxonomy" id="63821"/>
    <lineage>
        <taxon>Eukaryota</taxon>
        <taxon>Fungi</taxon>
        <taxon>Dikarya</taxon>
        <taxon>Ascomycota</taxon>
        <taxon>Pezizomycotina</taxon>
        <taxon>Eurotiomycetes</taxon>
        <taxon>Eurotiomycetidae</taxon>
        <taxon>Eurotiales</taxon>
        <taxon>Aspergillaceae</taxon>
        <taxon>Penicillium</taxon>
    </lineage>
</organism>
<keyword evidence="10 12" id="KW-0624">Polysaccharide degradation</keyword>
<dbReference type="InterPro" id="IPR033123">
    <property type="entry name" value="GH11_dom"/>
</dbReference>
<comment type="catalytic activity">
    <reaction evidence="1 12">
        <text>Endohydrolysis of (1-&gt;4)-beta-D-xylosidic linkages in xylans.</text>
        <dbReference type="EC" id="3.2.1.8"/>
    </reaction>
</comment>
<evidence type="ECO:0000256" key="3">
    <source>
        <dbReference type="ARBA" id="ARBA00007792"/>
    </source>
</evidence>
<evidence type="ECO:0000256" key="2">
    <source>
        <dbReference type="ARBA" id="ARBA00004851"/>
    </source>
</evidence>
<dbReference type="GeneID" id="81599730"/>
<protein>
    <recommendedName>
        <fullName evidence="4 12">Endo-1,4-beta-xylanase</fullName>
        <ecNumber evidence="4 12">3.2.1.8</ecNumber>
    </recommendedName>
</protein>
<comment type="pathway">
    <text evidence="2 12">Glycan degradation; xylan degradation.</text>
</comment>
<evidence type="ECO:0000256" key="7">
    <source>
        <dbReference type="ARBA" id="ARBA00022801"/>
    </source>
</evidence>
<dbReference type="Proteomes" id="UP001213681">
    <property type="component" value="Unassembled WGS sequence"/>
</dbReference>
<proteinExistence type="inferred from homology"/>
<evidence type="ECO:0000256" key="1">
    <source>
        <dbReference type="ARBA" id="ARBA00000681"/>
    </source>
</evidence>
<evidence type="ECO:0000256" key="8">
    <source>
        <dbReference type="ARBA" id="ARBA00023277"/>
    </source>
</evidence>
<comment type="similarity">
    <text evidence="3 11 12">Belongs to the glycosyl hydrolase 11 (cellulase G) family.</text>
</comment>
<keyword evidence="16" id="KW-1185">Reference proteome</keyword>
<dbReference type="Pfam" id="PF00457">
    <property type="entry name" value="Glyco_hydro_11"/>
    <property type="match status" value="1"/>
</dbReference>
<evidence type="ECO:0000256" key="9">
    <source>
        <dbReference type="ARBA" id="ARBA00023295"/>
    </source>
</evidence>
<dbReference type="SUPFAM" id="SSF49899">
    <property type="entry name" value="Concanavalin A-like lectins/glucanases"/>
    <property type="match status" value="1"/>
</dbReference>
<accession>A0AAD6C3W0</accession>
<dbReference type="AlphaFoldDB" id="A0AAD6C3W0"/>
<dbReference type="PANTHER" id="PTHR46828">
    <property type="entry name" value="ENDO-1,4-BETA-XYLANASE A-RELATED"/>
    <property type="match status" value="1"/>
</dbReference>
<comment type="caution">
    <text evidence="11">Lacks conserved residue(s) required for the propagation of feature annotation.</text>
</comment>
<sequence length="161" mass="17408">MLTHIFTHYLDITYSATFSHDRNAYLSVYGWTSSPPVEYYILENYGDYNPGSAMTEVGTLTSDGSSYTIYTNTQTDQPSIEGTSTFQQYWSIRSITRSSATVTTANSFNAWTSLGLDLGTFNYQILSTKSYESSGSSTVTVCGGSSGSSGTMPKPSGSISS</sequence>
<evidence type="ECO:0000256" key="5">
    <source>
        <dbReference type="ARBA" id="ARBA00022651"/>
    </source>
</evidence>
<reference evidence="15" key="1">
    <citation type="submission" date="2022-12" db="EMBL/GenBank/DDBJ databases">
        <authorList>
            <person name="Petersen C."/>
        </authorList>
    </citation>
    <scope>NUCLEOTIDE SEQUENCE</scope>
    <source>
        <strain evidence="15">IBT 16125</strain>
    </source>
</reference>
<keyword evidence="9 12" id="KW-0326">Glycosidase</keyword>
<dbReference type="Gene3D" id="2.60.120.180">
    <property type="match status" value="1"/>
</dbReference>
<evidence type="ECO:0000256" key="10">
    <source>
        <dbReference type="ARBA" id="ARBA00023326"/>
    </source>
</evidence>
<dbReference type="PANTHER" id="PTHR46828:SF4">
    <property type="entry name" value="ENDO-1,4-BETA-XYLANASE"/>
    <property type="match status" value="1"/>
</dbReference>
<evidence type="ECO:0000313" key="15">
    <source>
        <dbReference type="EMBL" id="KAJ5449656.1"/>
    </source>
</evidence>
<dbReference type="PRINTS" id="PR00911">
    <property type="entry name" value="GLHYDRLASE11"/>
</dbReference>
<keyword evidence="8 12" id="KW-0119">Carbohydrate metabolism</keyword>
<dbReference type="EC" id="3.2.1.8" evidence="4 12"/>
<dbReference type="GO" id="GO:0031176">
    <property type="term" value="F:endo-1,4-beta-xylanase activity"/>
    <property type="evidence" value="ECO:0007669"/>
    <property type="project" value="UniProtKB-EC"/>
</dbReference>
<evidence type="ECO:0000313" key="16">
    <source>
        <dbReference type="Proteomes" id="UP001213681"/>
    </source>
</evidence>
<dbReference type="InterPro" id="IPR001137">
    <property type="entry name" value="Glyco_hydro_11"/>
</dbReference>
<keyword evidence="5 12" id="KW-0858">Xylan degradation</keyword>
<evidence type="ECO:0000256" key="4">
    <source>
        <dbReference type="ARBA" id="ARBA00012590"/>
    </source>
</evidence>
<evidence type="ECO:0000256" key="13">
    <source>
        <dbReference type="SAM" id="MobiDB-lite"/>
    </source>
</evidence>
<keyword evidence="6" id="KW-0732">Signal</keyword>
<evidence type="ECO:0000256" key="11">
    <source>
        <dbReference type="PROSITE-ProRule" id="PRU01097"/>
    </source>
</evidence>
<feature type="region of interest" description="Disordered" evidence="13">
    <location>
        <begin position="134"/>
        <end position="161"/>
    </location>
</feature>
<evidence type="ECO:0000256" key="12">
    <source>
        <dbReference type="RuleBase" id="RU362015"/>
    </source>
</evidence>
<evidence type="ECO:0000256" key="6">
    <source>
        <dbReference type="ARBA" id="ARBA00022729"/>
    </source>
</evidence>
<keyword evidence="7 12" id="KW-0378">Hydrolase</keyword>
<dbReference type="GO" id="GO:0045493">
    <property type="term" value="P:xylan catabolic process"/>
    <property type="evidence" value="ECO:0007669"/>
    <property type="project" value="UniProtKB-KW"/>
</dbReference>
<feature type="domain" description="GH11" evidence="14">
    <location>
        <begin position="1"/>
        <end position="142"/>
    </location>
</feature>
<dbReference type="InterPro" id="IPR013319">
    <property type="entry name" value="GH11/12"/>
</dbReference>
<name>A0AAD6C3W0_9EURO</name>